<evidence type="ECO:0000256" key="12">
    <source>
        <dbReference type="ARBA" id="ARBA00057086"/>
    </source>
</evidence>
<dbReference type="InterPro" id="IPR035437">
    <property type="entry name" value="SNase_OB-fold_sf"/>
</dbReference>
<dbReference type="InterPro" id="IPR002999">
    <property type="entry name" value="Tudor"/>
</dbReference>
<sequence length="1638" mass="184533">MRKRLFTGGWTGPAAAVALWVPAGRKEQLSCQVVGEKKRPESRSRVKSDTIMSRKKDLLLADSNEELNRRKMRAIRQCLKILEEDFTEPNQRNSDLCPMSKVFHDDVKDEDTDVIGFSSTETKTDFKLGLRSGNSQRLVSPFRPSTEEKKVQHRVSSNGGLRDKPALASSGDMDSKTVEEIDGALHVAICNLSHLHDADEILKYLELKVKQEGDKVAEAADRTFDELITLLCSRKKKLCAELVKSVNNYSATIAKAKEVIEEKKKCMIGAVRIAKELKMTPSVRTYCDLTQVICNLKLSVDTEVSRVNSLKEEICPRFSLNTDEITPLLKNLGKIEWGTTGNEDNGQHTLTLDDKEVLSCDTQSSVENMSLALNRESKINALANKLSVHKEVKNTQDQEALPMLCQQSIPALPKSPSSPDVIIEEIFEDDLEKFPTECHTDEQRKKLFNKETPFQHKAGSTELVFVSHVINPCHFYIRRYSQMKEAGVLEKKLKTLCCSKSSYLLSSDVLELGARAFIKSKETGMWCRGTITKLIPLKSKNNRKPCRPVRYKVCDIALLEVFLIDFGSSVVLTSSGYVPAERPEPATLQTIETDDFSLFVRKPSQHIEAELAAVPPLAVRCSLKDVVPKNASEGWGEEAKTKFLGMVNNKVVLMTIFREEDGVLIVDLKKPPFNKTNNNMPVSLKDALVFLDLARFRSQLPSESGNNTVLQYSPPKIPQEREVISVVVCHINSPSDFYLQLRENLDSLDLPKKIQEEYKHEDEKNLKIVCPVEGQACIAKQSDGNWYRAQMIGLPSREEVMVKHVDFGNIDNLTLKDIHRVKKEFLSIPEKAFRCRLAFIGPYKGESEWNRKAKERFEEMTKDKLMLCLVVEILDNNIFSVELFDSSAVHPRSFSINLQLVKEDLASSYIPGSTENTAVRPNEIWDVPLVGIPETSEALNPSDMESVGGDFKSLCKKELQVRISHVVSPSKIFIQWLSSESVLKSLQETMASIYKDSQPQSMKWESNMHCAVYVHDLKQWQRGQIIRIVSETSVEVILYDFGAEKTVDISCLRKLEENMKIIRTLAVECSLTDIRPTGGSTQWTATVCECLSYYLTGAEVKIIIQESDAAWTLPVKIICRDETGQLIDISEHLIKMGLAFRNRRTDKAAVACSDSKEHLKACLEQENTQLDGCNSKTTCARNSVAPEENVTVSGSEQKSFEANKTLLHSGMDEIYKSPIIPEAKIFQAVVSYVGHDGTIYIVPKAFETELNKLMTEIQSNFKCLGLLEPYCWKKGEACVVRGSDTMWYRGKVVELCGSTLQVQYIDHGCIEKIPQCHLYPTTLYTGIPPFCIPCQLYKTVPMGNFWQQDAVNCLQELLTNEEVEIHVQELPDNPWDKLSINLYFGGMSLSSFMAYQKYCVAEDGQDISELELIEGDVSDSPSYMLPPLPDPGDIFPVRVTHLVSPKEVYICFEPSESPLPPSAQEGDASCGLESLEEALKWCNKCVESFPLVTRFQTEMPCLVEYQDGFWYRAKVLSVEEFDPVKILVQFVDYGNFSVVPASRLRHVPYHLLKYPVQAVRALLAGFKPALYDKDEKRIPYSPEWSVQALWAMMECVEGKQLSASILAVSPEVTISLYGDDQSLVHMKLIEMGLADLDE</sequence>
<dbReference type="Proteomes" id="UP000190648">
    <property type="component" value="Unassembled WGS sequence"/>
</dbReference>
<evidence type="ECO:0000256" key="11">
    <source>
        <dbReference type="ARBA" id="ARBA00023242"/>
    </source>
</evidence>
<comment type="caution">
    <text evidence="17">The sequence shown here is derived from an EMBL/GenBank/DDBJ whole genome shotgun (WGS) entry which is preliminary data.</text>
</comment>
<comment type="subcellular location">
    <subcellularLocation>
        <location evidence="2">Cytoplasm</location>
    </subcellularLocation>
    <subcellularLocation>
        <location evidence="1">Nucleus</location>
    </subcellularLocation>
</comment>
<evidence type="ECO:0000256" key="1">
    <source>
        <dbReference type="ARBA" id="ARBA00004123"/>
    </source>
</evidence>
<dbReference type="SUPFAM" id="SSF63748">
    <property type="entry name" value="Tudor/PWWP/MBT"/>
    <property type="match status" value="4"/>
</dbReference>
<comment type="subunit">
    <text evidence="13">Interacts with MXD1, MXD3, MXD4, MXI1 and PIWIL1. Self-associates.</text>
</comment>
<dbReference type="InterPro" id="IPR047847">
    <property type="entry name" value="RNF17-like_TUDOR_rpt2"/>
</dbReference>
<evidence type="ECO:0000256" key="8">
    <source>
        <dbReference type="ARBA" id="ARBA00022782"/>
    </source>
</evidence>
<feature type="region of interest" description="Disordered" evidence="15">
    <location>
        <begin position="137"/>
        <end position="173"/>
    </location>
</feature>
<gene>
    <name evidence="17" type="primary">RNF17</name>
    <name evidence="17" type="ORF">AV530_002922</name>
</gene>
<dbReference type="PROSITE" id="PS50304">
    <property type="entry name" value="TUDOR"/>
    <property type="match status" value="4"/>
</dbReference>
<evidence type="ECO:0000256" key="14">
    <source>
        <dbReference type="ARBA" id="ARBA00072636"/>
    </source>
</evidence>
<evidence type="ECO:0000256" key="10">
    <source>
        <dbReference type="ARBA" id="ARBA00022871"/>
    </source>
</evidence>
<dbReference type="InterPro" id="IPR047845">
    <property type="entry name" value="RNF17-like_TUDOR_rpt1"/>
</dbReference>
<reference evidence="17 18" key="1">
    <citation type="submission" date="2016-02" db="EMBL/GenBank/DDBJ databases">
        <title>Band-tailed pigeon sequencing and assembly.</title>
        <authorList>
            <person name="Soares A.E."/>
            <person name="Novak B.J."/>
            <person name="Rice E.S."/>
            <person name="O'Connell B."/>
            <person name="Chang D."/>
            <person name="Weber S."/>
            <person name="Shapiro B."/>
        </authorList>
    </citation>
    <scope>NUCLEOTIDE SEQUENCE [LARGE SCALE GENOMIC DNA]</scope>
    <source>
        <strain evidence="17">BTP2013</strain>
        <tissue evidence="17">Blood</tissue>
    </source>
</reference>
<dbReference type="CDD" id="cd20415">
    <property type="entry name" value="Tudor_TDRD4_rpt2"/>
    <property type="match status" value="1"/>
</dbReference>
<accession>A0A1V4KBB9</accession>
<evidence type="ECO:0000259" key="16">
    <source>
        <dbReference type="PROSITE" id="PS50304"/>
    </source>
</evidence>
<proteinExistence type="predicted"/>
<keyword evidence="11" id="KW-0539">Nucleus</keyword>
<dbReference type="GO" id="GO:0005737">
    <property type="term" value="C:cytoplasm"/>
    <property type="evidence" value="ECO:0007669"/>
    <property type="project" value="UniProtKB-SubCell"/>
</dbReference>
<keyword evidence="5" id="KW-0479">Metal-binding</keyword>
<dbReference type="EMBL" id="LSYS01004095">
    <property type="protein sequence ID" value="OPJ81167.1"/>
    <property type="molecule type" value="Genomic_DNA"/>
</dbReference>
<evidence type="ECO:0000313" key="18">
    <source>
        <dbReference type="Proteomes" id="UP000190648"/>
    </source>
</evidence>
<keyword evidence="3" id="KW-0217">Developmental protein</keyword>
<evidence type="ECO:0000256" key="5">
    <source>
        <dbReference type="ARBA" id="ARBA00022723"/>
    </source>
</evidence>
<dbReference type="CDD" id="cd20414">
    <property type="entry name" value="Tudor_TDRD4_rpt1"/>
    <property type="match status" value="1"/>
</dbReference>
<dbReference type="GO" id="GO:0030154">
    <property type="term" value="P:cell differentiation"/>
    <property type="evidence" value="ECO:0007669"/>
    <property type="project" value="UniProtKB-KW"/>
</dbReference>
<evidence type="ECO:0000256" key="13">
    <source>
        <dbReference type="ARBA" id="ARBA00062119"/>
    </source>
</evidence>
<keyword evidence="6" id="KW-0677">Repeat</keyword>
<evidence type="ECO:0000256" key="4">
    <source>
        <dbReference type="ARBA" id="ARBA00022490"/>
    </source>
</evidence>
<organism evidence="17 18">
    <name type="scientific">Patagioenas fasciata monilis</name>
    <dbReference type="NCBI Taxonomy" id="372326"/>
    <lineage>
        <taxon>Eukaryota</taxon>
        <taxon>Metazoa</taxon>
        <taxon>Chordata</taxon>
        <taxon>Craniata</taxon>
        <taxon>Vertebrata</taxon>
        <taxon>Euteleostomi</taxon>
        <taxon>Archelosauria</taxon>
        <taxon>Archosauria</taxon>
        <taxon>Dinosauria</taxon>
        <taxon>Saurischia</taxon>
        <taxon>Theropoda</taxon>
        <taxon>Coelurosauria</taxon>
        <taxon>Aves</taxon>
        <taxon>Neognathae</taxon>
        <taxon>Neoaves</taxon>
        <taxon>Columbimorphae</taxon>
        <taxon>Columbiformes</taxon>
        <taxon>Columbidae</taxon>
        <taxon>Patagioenas</taxon>
    </lineage>
</organism>
<evidence type="ECO:0000256" key="15">
    <source>
        <dbReference type="SAM" id="MobiDB-lite"/>
    </source>
</evidence>
<dbReference type="Gene3D" id="2.30.30.140">
    <property type="match status" value="4"/>
</dbReference>
<comment type="function">
    <text evidence="12">Seems to be involved in regulation of transcriptional activity of MYC. In vitro, inhibits DNA-binding activity of Mad-MAX heterodimers. Can recruit Mad transcriptional repressors (MXD1, MXD3, MXD4 and MXI1) to the cytoplasm. May be involved in spermiogenesis.</text>
</comment>
<keyword evidence="18" id="KW-1185">Reference proteome</keyword>
<keyword evidence="4" id="KW-0963">Cytoplasm</keyword>
<dbReference type="PANTHER" id="PTHR16442">
    <property type="entry name" value="RING FINGER PROTEIN 17"/>
    <property type="match status" value="1"/>
</dbReference>
<dbReference type="Gene3D" id="2.40.50.90">
    <property type="match status" value="3"/>
</dbReference>
<feature type="domain" description="Tudor" evidence="16">
    <location>
        <begin position="770"/>
        <end position="828"/>
    </location>
</feature>
<keyword evidence="10" id="KW-0744">Spermatogenesis</keyword>
<evidence type="ECO:0000256" key="9">
    <source>
        <dbReference type="ARBA" id="ARBA00022833"/>
    </source>
</evidence>
<dbReference type="GO" id="GO:0007283">
    <property type="term" value="P:spermatogenesis"/>
    <property type="evidence" value="ECO:0007669"/>
    <property type="project" value="UniProtKB-KW"/>
</dbReference>
<dbReference type="PANTHER" id="PTHR16442:SF1">
    <property type="entry name" value="RING FINGER PROTEIN 17"/>
    <property type="match status" value="1"/>
</dbReference>
<evidence type="ECO:0000256" key="2">
    <source>
        <dbReference type="ARBA" id="ARBA00004496"/>
    </source>
</evidence>
<keyword evidence="8" id="KW-0221">Differentiation</keyword>
<dbReference type="GO" id="GO:0005634">
    <property type="term" value="C:nucleus"/>
    <property type="evidence" value="ECO:0007669"/>
    <property type="project" value="UniProtKB-SubCell"/>
</dbReference>
<evidence type="ECO:0000256" key="7">
    <source>
        <dbReference type="ARBA" id="ARBA00022771"/>
    </source>
</evidence>
<dbReference type="InterPro" id="IPR047849">
    <property type="entry name" value="RNF17-like_TUDOR_rpt4"/>
</dbReference>
<dbReference type="GO" id="GO:0008270">
    <property type="term" value="F:zinc ion binding"/>
    <property type="evidence" value="ECO:0007669"/>
    <property type="project" value="UniProtKB-KW"/>
</dbReference>
<keyword evidence="7" id="KW-0863">Zinc-finger</keyword>
<name>A0A1V4KBB9_PATFA</name>
<evidence type="ECO:0000256" key="3">
    <source>
        <dbReference type="ARBA" id="ARBA00022473"/>
    </source>
</evidence>
<protein>
    <recommendedName>
        <fullName evidence="14">RING finger protein 17</fullName>
    </recommendedName>
</protein>
<dbReference type="STRING" id="372326.A0A1V4KBB9"/>
<dbReference type="FunFam" id="2.30.30.140:FF:000114">
    <property type="entry name" value="RING finger protein 17"/>
    <property type="match status" value="1"/>
</dbReference>
<dbReference type="Pfam" id="PF00567">
    <property type="entry name" value="TUDOR"/>
    <property type="match status" value="5"/>
</dbReference>
<dbReference type="OrthoDB" id="5800423at2759"/>
<feature type="domain" description="Tudor" evidence="16">
    <location>
        <begin position="1494"/>
        <end position="1554"/>
    </location>
</feature>
<dbReference type="SMART" id="SM00333">
    <property type="entry name" value="TUDOR"/>
    <property type="match status" value="4"/>
</dbReference>
<keyword evidence="9" id="KW-0862">Zinc</keyword>
<dbReference type="CDD" id="cd20417">
    <property type="entry name" value="Tudor_TDRD4_rpt4"/>
    <property type="match status" value="1"/>
</dbReference>
<evidence type="ECO:0000313" key="17">
    <source>
        <dbReference type="EMBL" id="OPJ81167.1"/>
    </source>
</evidence>
<evidence type="ECO:0000256" key="6">
    <source>
        <dbReference type="ARBA" id="ARBA00022737"/>
    </source>
</evidence>
<feature type="domain" description="Tudor" evidence="16">
    <location>
        <begin position="1003"/>
        <end position="1062"/>
    </location>
</feature>
<feature type="domain" description="Tudor" evidence="16">
    <location>
        <begin position="1271"/>
        <end position="1328"/>
    </location>
</feature>